<dbReference type="CDD" id="cd06782">
    <property type="entry name" value="cpPDZ_CPP-like"/>
    <property type="match status" value="1"/>
</dbReference>
<comment type="caution">
    <text evidence="8">The sequence shown here is derived from an EMBL/GenBank/DDBJ whole genome shotgun (WGS) entry which is preliminary data.</text>
</comment>
<name>A0ABS4JK16_9BACL</name>
<dbReference type="InterPro" id="IPR005151">
    <property type="entry name" value="Tail-specific_protease"/>
</dbReference>
<dbReference type="NCBIfam" id="TIGR00225">
    <property type="entry name" value="prc"/>
    <property type="match status" value="1"/>
</dbReference>
<dbReference type="SUPFAM" id="SSF50156">
    <property type="entry name" value="PDZ domain-like"/>
    <property type="match status" value="1"/>
</dbReference>
<dbReference type="Gene3D" id="3.90.226.10">
    <property type="entry name" value="2-enoyl-CoA Hydratase, Chain A, domain 1"/>
    <property type="match status" value="1"/>
</dbReference>
<dbReference type="Pfam" id="PF13180">
    <property type="entry name" value="PDZ_2"/>
    <property type="match status" value="1"/>
</dbReference>
<dbReference type="SMART" id="SM00245">
    <property type="entry name" value="TSPc"/>
    <property type="match status" value="1"/>
</dbReference>
<keyword evidence="2 5" id="KW-0645">Protease</keyword>
<dbReference type="InterPro" id="IPR029045">
    <property type="entry name" value="ClpP/crotonase-like_dom_sf"/>
</dbReference>
<dbReference type="PANTHER" id="PTHR32060">
    <property type="entry name" value="TAIL-SPECIFIC PROTEASE"/>
    <property type="match status" value="1"/>
</dbReference>
<dbReference type="SUPFAM" id="SSF52096">
    <property type="entry name" value="ClpP/crotonase"/>
    <property type="match status" value="1"/>
</dbReference>
<dbReference type="CDD" id="cd07560">
    <property type="entry name" value="Peptidase_S41_CPP"/>
    <property type="match status" value="1"/>
</dbReference>
<accession>A0ABS4JK16</accession>
<dbReference type="EC" id="3.4.21.102" evidence="8"/>
<feature type="domain" description="PDZ" evidence="7">
    <location>
        <begin position="98"/>
        <end position="189"/>
    </location>
</feature>
<sequence length="490" mass="53384">MKFLFSKALISSTLALSLLLLPASSFAAEAQQTTDSSTTTQTQAKATSDTQVIQEILDYLDKYNISGVEREELIRAAIEGMIYSLDDPYTQYFTSEELAEFQQSINQDYVGIGVTLRYAEGQLYVDTVLPDSPASKSGILSGDIIVRINGKSGDVEELAGELSGKAGTEVNVTVKRQGKSLTFKTTRAAISIPSVTGQLGSSKVGYIQISSFSETADEEFSTVLSKLQSQGLKSLVLDLRDNGGGYIESAANIAKQFIDQGILMYTQDQSGKVVPELIKNGTKIGVPVVVLTNEYTASASEILTGALRDNHVATIVGTKTYGKARIQNILQLSNGDALKLTVQKYLTPSKEDFNRIGLQPDFEIKNETAQLITAFSLAGLKNISAVGDNHSLKINKQKFSGTLDSITKGAKLYVPSRVLAAMVDTDVAWNAKDKKIIFTDTASRRNGFTTQTNEVVFQYAESYVEIHAFVKKYPQLKWSMTNKQLNLSVK</sequence>
<dbReference type="Gene3D" id="3.30.750.44">
    <property type="match status" value="1"/>
</dbReference>
<keyword evidence="9" id="KW-1185">Reference proteome</keyword>
<keyword evidence="6" id="KW-0732">Signal</keyword>
<protein>
    <submittedName>
        <fullName evidence="8">Carboxyl-terminal processing protease</fullName>
        <ecNumber evidence="8">3.4.21.102</ecNumber>
    </submittedName>
</protein>
<reference evidence="8 9" key="1">
    <citation type="submission" date="2021-03" db="EMBL/GenBank/DDBJ databases">
        <title>Genomic Encyclopedia of Type Strains, Phase IV (KMG-IV): sequencing the most valuable type-strain genomes for metagenomic binning, comparative biology and taxonomic classification.</title>
        <authorList>
            <person name="Goeker M."/>
        </authorList>
    </citation>
    <scope>NUCLEOTIDE SEQUENCE [LARGE SCALE GENOMIC DNA]</scope>
    <source>
        <strain evidence="8 9">DSM 26806</strain>
    </source>
</reference>
<dbReference type="InterPro" id="IPR001478">
    <property type="entry name" value="PDZ"/>
</dbReference>
<keyword evidence="3 5" id="KW-0378">Hydrolase</keyword>
<dbReference type="GO" id="GO:0004252">
    <property type="term" value="F:serine-type endopeptidase activity"/>
    <property type="evidence" value="ECO:0007669"/>
    <property type="project" value="UniProtKB-EC"/>
</dbReference>
<evidence type="ECO:0000313" key="9">
    <source>
        <dbReference type="Proteomes" id="UP001519288"/>
    </source>
</evidence>
<evidence type="ECO:0000256" key="1">
    <source>
        <dbReference type="ARBA" id="ARBA00009179"/>
    </source>
</evidence>
<evidence type="ECO:0000256" key="4">
    <source>
        <dbReference type="ARBA" id="ARBA00022825"/>
    </source>
</evidence>
<keyword evidence="4 5" id="KW-0720">Serine protease</keyword>
<evidence type="ECO:0000256" key="2">
    <source>
        <dbReference type="ARBA" id="ARBA00022670"/>
    </source>
</evidence>
<evidence type="ECO:0000256" key="5">
    <source>
        <dbReference type="RuleBase" id="RU004404"/>
    </source>
</evidence>
<evidence type="ECO:0000259" key="7">
    <source>
        <dbReference type="PROSITE" id="PS50106"/>
    </source>
</evidence>
<dbReference type="Gene3D" id="2.30.42.10">
    <property type="match status" value="1"/>
</dbReference>
<gene>
    <name evidence="8" type="ORF">J2Z69_003094</name>
</gene>
<dbReference type="InterPro" id="IPR055210">
    <property type="entry name" value="CtpA/B_N"/>
</dbReference>
<dbReference type="InterPro" id="IPR036034">
    <property type="entry name" value="PDZ_sf"/>
</dbReference>
<organism evidence="8 9">
    <name type="scientific">Paenibacillus shirakamiensis</name>
    <dbReference type="NCBI Taxonomy" id="1265935"/>
    <lineage>
        <taxon>Bacteria</taxon>
        <taxon>Bacillati</taxon>
        <taxon>Bacillota</taxon>
        <taxon>Bacilli</taxon>
        <taxon>Bacillales</taxon>
        <taxon>Paenibacillaceae</taxon>
        <taxon>Paenibacillus</taxon>
    </lineage>
</organism>
<dbReference type="Pfam" id="PF22694">
    <property type="entry name" value="CtpB_N-like"/>
    <property type="match status" value="1"/>
</dbReference>
<dbReference type="PANTHER" id="PTHR32060:SF30">
    <property type="entry name" value="CARBOXY-TERMINAL PROCESSING PROTEASE CTPA"/>
    <property type="match status" value="1"/>
</dbReference>
<dbReference type="GO" id="GO:0006508">
    <property type="term" value="P:proteolysis"/>
    <property type="evidence" value="ECO:0007669"/>
    <property type="project" value="UniProtKB-KW"/>
</dbReference>
<dbReference type="PROSITE" id="PS50106">
    <property type="entry name" value="PDZ"/>
    <property type="match status" value="1"/>
</dbReference>
<comment type="similarity">
    <text evidence="1 5">Belongs to the peptidase S41A family.</text>
</comment>
<feature type="signal peptide" evidence="6">
    <location>
        <begin position="1"/>
        <end position="27"/>
    </location>
</feature>
<evidence type="ECO:0000313" key="8">
    <source>
        <dbReference type="EMBL" id="MBP2002037.1"/>
    </source>
</evidence>
<proteinExistence type="inferred from homology"/>
<dbReference type="EMBL" id="JAGGLD010000006">
    <property type="protein sequence ID" value="MBP2002037.1"/>
    <property type="molecule type" value="Genomic_DNA"/>
</dbReference>
<evidence type="ECO:0000256" key="6">
    <source>
        <dbReference type="SAM" id="SignalP"/>
    </source>
</evidence>
<dbReference type="Proteomes" id="UP001519288">
    <property type="component" value="Unassembled WGS sequence"/>
</dbReference>
<dbReference type="RefSeq" id="WP_245339366.1">
    <property type="nucleotide sequence ID" value="NZ_JAGGLD010000006.1"/>
</dbReference>
<dbReference type="InterPro" id="IPR004447">
    <property type="entry name" value="Peptidase_S41A"/>
</dbReference>
<feature type="chain" id="PRO_5047212081" evidence="6">
    <location>
        <begin position="28"/>
        <end position="490"/>
    </location>
</feature>
<dbReference type="SMART" id="SM00228">
    <property type="entry name" value="PDZ"/>
    <property type="match status" value="1"/>
</dbReference>
<dbReference type="Pfam" id="PF03572">
    <property type="entry name" value="Peptidase_S41"/>
    <property type="match status" value="1"/>
</dbReference>
<evidence type="ECO:0000256" key="3">
    <source>
        <dbReference type="ARBA" id="ARBA00022801"/>
    </source>
</evidence>